<dbReference type="InterPro" id="IPR005101">
    <property type="entry name" value="Cryptochr/Photolyase_FAD-bd"/>
</dbReference>
<feature type="binding site" evidence="4">
    <location>
        <position position="333"/>
    </location>
    <ligand>
        <name>FAD</name>
        <dbReference type="ChEBI" id="CHEBI:57692"/>
    </ligand>
</feature>
<dbReference type="Gene3D" id="3.40.50.620">
    <property type="entry name" value="HUPs"/>
    <property type="match status" value="1"/>
</dbReference>
<dbReference type="GO" id="GO:0003904">
    <property type="term" value="F:deoxyribodipyrimidine photo-lyase activity"/>
    <property type="evidence" value="ECO:0007669"/>
    <property type="project" value="TreeGrafter"/>
</dbReference>
<name>A0A1W7M221_SUBDO</name>
<dbReference type="Gene3D" id="1.25.40.80">
    <property type="match status" value="1"/>
</dbReference>
<evidence type="ECO:0000313" key="7">
    <source>
        <dbReference type="EMBL" id="CZT32451.1"/>
    </source>
</evidence>
<dbReference type="SUPFAM" id="SSF52425">
    <property type="entry name" value="Cryptochrome/photolyase, N-terminal domain"/>
    <property type="match status" value="1"/>
</dbReference>
<reference evidence="7" key="2">
    <citation type="submission" date="2017-04" db="EMBL/GenBank/DDBJ databases">
        <title>Unknown.</title>
        <authorList>
            <person name="Mueller W.E.G."/>
        </authorList>
    </citation>
    <scope>NUCLEOTIDE SEQUENCE</scope>
    <source>
        <tissue evidence="7">Whole organism</tissue>
    </source>
</reference>
<dbReference type="GO" id="GO:0005634">
    <property type="term" value="C:nucleus"/>
    <property type="evidence" value="ECO:0007669"/>
    <property type="project" value="TreeGrafter"/>
</dbReference>
<evidence type="ECO:0000256" key="2">
    <source>
        <dbReference type="ARBA" id="ARBA00022630"/>
    </source>
</evidence>
<feature type="site" description="Electron transfer via tryptophanyl radical" evidence="5">
    <location>
        <position position="444"/>
    </location>
</feature>
<sequence length="561" mass="63793">MSLASPSQSAGPASPVINEIGTESSWDSLEYLVDKDSEIPVLTPKSSSSQQPYTFLHWVRMSSLRCHDNAAFTAAMKNPGTRFRAVFIYDPWFESGQKFGLNRWRFLIESLQDLDQSLQAYGTRLYVAKGQPLAVLEKLCSNWNVSSITYQVDKDVNSHLLEESVDALGKELNISVSKFEGHTLYDTKMLLVSHPSLLTFKDFKQILHSIGAPARPTEAPQIPEDTMATYGDDLSLPQEYRIPLLEEVGFSSQESLRTNNLWVGGESVALQRIPEYVSKRMTQSSVFNAETLLDKSSLSPYIRFGCLSVRYFFWTIKDLVADDEKMEEFWKKFASGILSREFFFTVASQVPNFDCYSNNKVCLQLPWDKDVELFEVWRNGKTGFPWIDAAMRQLWKEGWIHHVLRESVATFLTRGDMWISWEYGKKVFWELLLDFETSVSSGCWMKSSGSAFLSGPVEYYCPVTYGIKIDPTGEYIRTYVPELRNFPADYIYCPWMAPVSEQEKAGCRIGTDYPNPIIDHATTGAICSERLRSVMALIHNVNKSEKSSLVPPQLVLPITSQ</sequence>
<evidence type="ECO:0000256" key="4">
    <source>
        <dbReference type="PIRSR" id="PIRSR602081-1"/>
    </source>
</evidence>
<feature type="site" description="Electron transfer via tryptophanyl radical" evidence="5">
    <location>
        <position position="367"/>
    </location>
</feature>
<dbReference type="SUPFAM" id="SSF48173">
    <property type="entry name" value="Cryptochrome/photolyase FAD-binding domain"/>
    <property type="match status" value="1"/>
</dbReference>
<feature type="site" description="Electron transfer via tryptophanyl radical" evidence="5">
    <location>
        <position position="421"/>
    </location>
</feature>
<dbReference type="EMBL" id="LT223134">
    <property type="protein sequence ID" value="CZT32451.1"/>
    <property type="molecule type" value="mRNA"/>
</dbReference>
<evidence type="ECO:0000259" key="6">
    <source>
        <dbReference type="PROSITE" id="PS51645"/>
    </source>
</evidence>
<dbReference type="InterPro" id="IPR014729">
    <property type="entry name" value="Rossmann-like_a/b/a_fold"/>
</dbReference>
<gene>
    <name evidence="7" type="primary">SDCrypto2</name>
</gene>
<dbReference type="Gene3D" id="1.10.579.10">
    <property type="entry name" value="DNA Cyclobutane Dipyrimidine Photolyase, subunit A, domain 3"/>
    <property type="match status" value="1"/>
</dbReference>
<dbReference type="PROSITE" id="PS51645">
    <property type="entry name" value="PHR_CRY_ALPHA_BETA"/>
    <property type="match status" value="1"/>
</dbReference>
<dbReference type="GO" id="GO:0043153">
    <property type="term" value="P:entrainment of circadian clock by photoperiod"/>
    <property type="evidence" value="ECO:0007669"/>
    <property type="project" value="TreeGrafter"/>
</dbReference>
<dbReference type="GO" id="GO:0005737">
    <property type="term" value="C:cytoplasm"/>
    <property type="evidence" value="ECO:0007669"/>
    <property type="project" value="TreeGrafter"/>
</dbReference>
<dbReference type="InterPro" id="IPR002081">
    <property type="entry name" value="Cryptochrome/DNA_photolyase_1"/>
</dbReference>
<comment type="cofactor">
    <cofactor evidence="4">
        <name>FAD</name>
        <dbReference type="ChEBI" id="CHEBI:57692"/>
    </cofactor>
    <text evidence="4">Binds 1 FAD per subunit.</text>
</comment>
<evidence type="ECO:0000256" key="1">
    <source>
        <dbReference type="ARBA" id="ARBA00005862"/>
    </source>
</evidence>
<feature type="domain" description="Photolyase/cryptochrome alpha/beta" evidence="6">
    <location>
        <begin position="54"/>
        <end position="184"/>
    </location>
</feature>
<proteinExistence type="evidence at transcript level"/>
<dbReference type="PANTHER" id="PTHR11455:SF9">
    <property type="entry name" value="CRYPTOCHROME CIRCADIAN CLOCK 5 ISOFORM X1"/>
    <property type="match status" value="1"/>
</dbReference>
<dbReference type="InterPro" id="IPR036134">
    <property type="entry name" value="Crypto/Photolyase_FAD-like_sf"/>
</dbReference>
<keyword evidence="3 4" id="KW-0274">FAD</keyword>
<dbReference type="PANTHER" id="PTHR11455">
    <property type="entry name" value="CRYPTOCHROME"/>
    <property type="match status" value="1"/>
</dbReference>
<comment type="similarity">
    <text evidence="1">Belongs to the DNA photolyase class-1 family.</text>
</comment>
<dbReference type="AlphaFoldDB" id="A0A1W7M221"/>
<reference evidence="7" key="1">
    <citation type="submission" date="2016-02" db="EMBL/GenBank/DDBJ databases">
        <authorList>
            <person name="Wen L."/>
            <person name="He K."/>
            <person name="Yang H."/>
        </authorList>
    </citation>
    <scope>NUCLEOTIDE SEQUENCE</scope>
    <source>
        <tissue evidence="7">Whole organism</tissue>
    </source>
</reference>
<evidence type="ECO:0000256" key="5">
    <source>
        <dbReference type="PIRSR" id="PIRSR602081-2"/>
    </source>
</evidence>
<dbReference type="Pfam" id="PF00875">
    <property type="entry name" value="DNA_photolyase"/>
    <property type="match status" value="1"/>
</dbReference>
<dbReference type="GO" id="GO:0071949">
    <property type="term" value="F:FAD binding"/>
    <property type="evidence" value="ECO:0007669"/>
    <property type="project" value="TreeGrafter"/>
</dbReference>
<organism evidence="7">
    <name type="scientific">Suberites domuncula</name>
    <name type="common">Sponge</name>
    <dbReference type="NCBI Taxonomy" id="55567"/>
    <lineage>
        <taxon>Eukaryota</taxon>
        <taxon>Metazoa</taxon>
        <taxon>Porifera</taxon>
        <taxon>Demospongiae</taxon>
        <taxon>Heteroscleromorpha</taxon>
        <taxon>Suberitida</taxon>
        <taxon>Suberitidae</taxon>
        <taxon>Suberites</taxon>
    </lineage>
</organism>
<accession>A0A1W7M221</accession>
<evidence type="ECO:0000256" key="3">
    <source>
        <dbReference type="ARBA" id="ARBA00022827"/>
    </source>
</evidence>
<dbReference type="InterPro" id="IPR036155">
    <property type="entry name" value="Crypto/Photolyase_N_sf"/>
</dbReference>
<dbReference type="InterPro" id="IPR006050">
    <property type="entry name" value="DNA_photolyase_N"/>
</dbReference>
<protein>
    <submittedName>
        <fullName evidence="7">Crypto2_SubDo</fullName>
    </submittedName>
</protein>
<dbReference type="Pfam" id="PF03441">
    <property type="entry name" value="FAD_binding_7"/>
    <property type="match status" value="1"/>
</dbReference>
<dbReference type="GO" id="GO:0032922">
    <property type="term" value="P:circadian regulation of gene expression"/>
    <property type="evidence" value="ECO:0007669"/>
    <property type="project" value="TreeGrafter"/>
</dbReference>
<keyword evidence="2 4" id="KW-0285">Flavoprotein</keyword>
<dbReference type="GO" id="GO:0003677">
    <property type="term" value="F:DNA binding"/>
    <property type="evidence" value="ECO:0007669"/>
    <property type="project" value="TreeGrafter"/>
</dbReference>